<protein>
    <recommendedName>
        <fullName evidence="4">C2H2-type domain-containing protein</fullName>
    </recommendedName>
</protein>
<reference evidence="2 3" key="1">
    <citation type="journal article" date="2015" name="Sci. Rep.">
        <title>Chromosome-level genome map provides insights into diverse defense mechanisms in the medicinal fungus Ganoderma sinense.</title>
        <authorList>
            <person name="Zhu Y."/>
            <person name="Xu J."/>
            <person name="Sun C."/>
            <person name="Zhou S."/>
            <person name="Xu H."/>
            <person name="Nelson D.R."/>
            <person name="Qian J."/>
            <person name="Song J."/>
            <person name="Luo H."/>
            <person name="Xiang L."/>
            <person name="Li Y."/>
            <person name="Xu Z."/>
            <person name="Ji A."/>
            <person name="Wang L."/>
            <person name="Lu S."/>
            <person name="Hayward A."/>
            <person name="Sun W."/>
            <person name="Li X."/>
            <person name="Schwartz D.C."/>
            <person name="Wang Y."/>
            <person name="Chen S."/>
        </authorList>
    </citation>
    <scope>NUCLEOTIDE SEQUENCE [LARGE SCALE GENOMIC DNA]</scope>
    <source>
        <strain evidence="2 3">ZZ0214-1</strain>
    </source>
</reference>
<accession>A0A2G8S481</accession>
<name>A0A2G8S481_9APHY</name>
<dbReference type="InterPro" id="IPR041078">
    <property type="entry name" value="Plavaka"/>
</dbReference>
<feature type="region of interest" description="Disordered" evidence="1">
    <location>
        <begin position="47"/>
        <end position="161"/>
    </location>
</feature>
<evidence type="ECO:0000313" key="3">
    <source>
        <dbReference type="Proteomes" id="UP000230002"/>
    </source>
</evidence>
<feature type="compositionally biased region" description="Acidic residues" evidence="1">
    <location>
        <begin position="102"/>
        <end position="121"/>
    </location>
</feature>
<keyword evidence="3" id="KW-1185">Reference proteome</keyword>
<organism evidence="2 3">
    <name type="scientific">Ganoderma sinense ZZ0214-1</name>
    <dbReference type="NCBI Taxonomy" id="1077348"/>
    <lineage>
        <taxon>Eukaryota</taxon>
        <taxon>Fungi</taxon>
        <taxon>Dikarya</taxon>
        <taxon>Basidiomycota</taxon>
        <taxon>Agaricomycotina</taxon>
        <taxon>Agaricomycetes</taxon>
        <taxon>Polyporales</taxon>
        <taxon>Polyporaceae</taxon>
        <taxon>Ganoderma</taxon>
    </lineage>
</organism>
<proteinExistence type="predicted"/>
<dbReference type="OrthoDB" id="3232438at2759"/>
<dbReference type="AlphaFoldDB" id="A0A2G8S481"/>
<dbReference type="Proteomes" id="UP000230002">
    <property type="component" value="Unassembled WGS sequence"/>
</dbReference>
<comment type="caution">
    <text evidence="2">The sequence shown here is derived from an EMBL/GenBank/DDBJ whole genome shotgun (WGS) entry which is preliminary data.</text>
</comment>
<feature type="region of interest" description="Disordered" evidence="1">
    <location>
        <begin position="813"/>
        <end position="835"/>
    </location>
</feature>
<sequence length="1018" mass="114002">MASRPHAITDQQCPGCKLYFSRSGLSKHLAQTHKPACIAVRDPQTPFLSAEAPSEPTPSTPFDDIDMDAPPIDFEGDFYGDYDPRFFDNDSNTNAEGPPSSGDEDDGENNNNNDDDDDDGGDNVLPEFDRWEPPPRPAPTESQPAPERDESHNNSGPPMQSLRDAIEANASRKTFIVRFPSPRAGASIKSSLSTTGSDQAGVQEANAAYHALLQSTSADNPYYPFASRLDWLVARWAKMRGPGSTAFSELLAIEEVAQRLSLSYKTSRELNNIIDKHLPSSRPRFQRHEIVVAGEAFEVYFRDILACIRALFGDPEFAPILLLVPERHYADADHTVRVYFDMNTGKWWWATQKELEKTKPGATVVPVIISSDKTQLTLIGNKSAYPVYMTLGNLPKEIRCKPSRRGQILLAYLPTSRLQHITNKAARRRTLANLFHACMSRILSPLASVGVEGMTLASGDGLVRRGHPILAVYVGDYPEQLLVTGCKTGDCPKCPIDRDEVGDSSDTSRPLRELDKVFDALCAMDESPAAFTKACKEAGIKPLAHPFWLDLPFTNIYLAITPDILHQLYQGVMKHLIAWLQQACGEDEIDARCRRLPPNHNLRHFSNGISTMSRITGKEHQDICRDLLGLVIGLRLPGGVSSVRLVRATRALLDFLYIAQYPTQTSETLSMLDKALTTFHENKDVFVDLGIRSHFRLPKLHSLDHYRHSIELFGTTDNYDTQYSERLHIDMTKDAYRATNRKDELAQMTIWLERKEKVQRHEKHVEWRLSQLAAQAKHGPPPPSTSALQTLLEASVVLPQRPHVSLPNATIPRDAAATSSSSIQARSAEPVAARSRVEMTRHPTVNSVPLTTLVTAYGAKFFRDALARFVVKTNNPTFTDTQVERHSASVHIPMQKVPVFHKVKFWVSDPHGLAAPGTETRDVIHVRPGRKNKYGDNLPARFDTALVREQPDPDLRGVHCFRVAQVRVVFKIPNRAMAHLFPMLSCDQYPNHLAYVEWFTKFTTPGADHDRNTYKLLY</sequence>
<dbReference type="Pfam" id="PF18759">
    <property type="entry name" value="Plavaka"/>
    <property type="match status" value="1"/>
</dbReference>
<dbReference type="EMBL" id="AYKW01000023">
    <property type="protein sequence ID" value="PIL28580.1"/>
    <property type="molecule type" value="Genomic_DNA"/>
</dbReference>
<gene>
    <name evidence="2" type="ORF">GSI_08621</name>
</gene>
<evidence type="ECO:0000313" key="2">
    <source>
        <dbReference type="EMBL" id="PIL28580.1"/>
    </source>
</evidence>
<evidence type="ECO:0000256" key="1">
    <source>
        <dbReference type="SAM" id="MobiDB-lite"/>
    </source>
</evidence>
<evidence type="ECO:0008006" key="4">
    <source>
        <dbReference type="Google" id="ProtNLM"/>
    </source>
</evidence>